<evidence type="ECO:0000313" key="2">
    <source>
        <dbReference type="Proteomes" id="UP000295558"/>
    </source>
</evidence>
<dbReference type="RefSeq" id="WP_051994331.1">
    <property type="nucleotide sequence ID" value="NZ_SNZK01000011.1"/>
</dbReference>
<dbReference type="EMBL" id="SNZK01000011">
    <property type="protein sequence ID" value="TDR51730.1"/>
    <property type="molecule type" value="Genomic_DNA"/>
</dbReference>
<protein>
    <submittedName>
        <fullName evidence="1">Uncharacterized protein</fullName>
    </submittedName>
</protein>
<evidence type="ECO:0000313" key="1">
    <source>
        <dbReference type="EMBL" id="TDR51730.1"/>
    </source>
</evidence>
<dbReference type="STRING" id="1265846.PROCOU_11163"/>
<dbReference type="AlphaFoldDB" id="A0A4R6ZHK4"/>
<gene>
    <name evidence="1" type="ORF">DFP96_11136</name>
</gene>
<reference evidence="1 2" key="1">
    <citation type="submission" date="2019-03" db="EMBL/GenBank/DDBJ databases">
        <title>Genomic Encyclopedia of Type Strains, Phase III (KMG-III): the genomes of soil and plant-associated and newly described type strains.</title>
        <authorList>
            <person name="Whitman W."/>
        </authorList>
    </citation>
    <scope>NUCLEOTIDE SEQUENCE [LARGE SCALE GENOMIC DNA]</scope>
    <source>
        <strain evidence="1 2">CECT 7972</strain>
    </source>
</reference>
<comment type="caution">
    <text evidence="1">The sequence shown here is derived from an EMBL/GenBank/DDBJ whole genome shotgun (WGS) entry which is preliminary data.</text>
</comment>
<dbReference type="OrthoDB" id="2990831at2"/>
<keyword evidence="2" id="KW-1185">Reference proteome</keyword>
<dbReference type="Proteomes" id="UP000295558">
    <property type="component" value="Unassembled WGS sequence"/>
</dbReference>
<sequence>MNEQNKARLEKLNKYLIESLERDTSLKVFQDNVSEAELKEELDEVYQYIIFSTGGFTRSDTSKFTLLQSVTIQVAAETIADLDGLQLDIITSLGGVADAGPYFFLSSDKGQIQKGKQDKYVDALTFEFTRSVKNVC</sequence>
<organism evidence="1 2">
    <name type="scientific">Listeria rocourtiae</name>
    <dbReference type="NCBI Taxonomy" id="647910"/>
    <lineage>
        <taxon>Bacteria</taxon>
        <taxon>Bacillati</taxon>
        <taxon>Bacillota</taxon>
        <taxon>Bacilli</taxon>
        <taxon>Bacillales</taxon>
        <taxon>Listeriaceae</taxon>
        <taxon>Listeria</taxon>
    </lineage>
</organism>
<accession>A0A4R6ZHK4</accession>
<name>A0A4R6ZHK4_9LIST</name>
<proteinExistence type="predicted"/>